<gene>
    <name evidence="6" type="ORF">THTE_3972</name>
</gene>
<keyword evidence="2 6" id="KW-0808">Transferase</keyword>
<evidence type="ECO:0000256" key="3">
    <source>
        <dbReference type="ARBA" id="ARBA00022755"/>
    </source>
</evidence>
<accession>A0A286RKT7</accession>
<dbReference type="Pfam" id="PF00551">
    <property type="entry name" value="Formyl_trans_N"/>
    <property type="match status" value="1"/>
</dbReference>
<evidence type="ECO:0000256" key="1">
    <source>
        <dbReference type="ARBA" id="ARBA00005054"/>
    </source>
</evidence>
<dbReference type="PANTHER" id="PTHR43369">
    <property type="entry name" value="PHOSPHORIBOSYLGLYCINAMIDE FORMYLTRANSFERASE"/>
    <property type="match status" value="1"/>
</dbReference>
<evidence type="ECO:0000259" key="5">
    <source>
        <dbReference type="Pfam" id="PF00551"/>
    </source>
</evidence>
<dbReference type="KEGG" id="ttf:THTE_3972"/>
<dbReference type="GO" id="GO:0006189">
    <property type="term" value="P:'de novo' IMP biosynthetic process"/>
    <property type="evidence" value="ECO:0007669"/>
    <property type="project" value="InterPro"/>
</dbReference>
<evidence type="ECO:0000313" key="6">
    <source>
        <dbReference type="EMBL" id="ASV76573.1"/>
    </source>
</evidence>
<dbReference type="GO" id="GO:0005829">
    <property type="term" value="C:cytosol"/>
    <property type="evidence" value="ECO:0007669"/>
    <property type="project" value="TreeGrafter"/>
</dbReference>
<dbReference type="Proteomes" id="UP000215086">
    <property type="component" value="Chromosome"/>
</dbReference>
<sequence length="219" mass="24111">MAGDVRILPVAVLISGTGRTLRDLLKAVDEGRVPIDVRLVIASTPNASGLQYAEFMGIPAEVIERKDYDSSDAYSAAIYQRCKEVGAEYIIMAGFAIRLTITPEFQNRVIGTHPALAPAFCGQGYFGRRVHEAVLEHGVKVTGCTVFFLDQEYNNGPVIIQKWTPVEPDDTVEKLEARVLKLETEALIEALQLLAEDRIQVVGRRVRILPARPEQPAPA</sequence>
<dbReference type="AlphaFoldDB" id="A0A286RKT7"/>
<dbReference type="RefSeq" id="WP_095416333.1">
    <property type="nucleotide sequence ID" value="NZ_CP018477.1"/>
</dbReference>
<dbReference type="InterPro" id="IPR004607">
    <property type="entry name" value="GART"/>
</dbReference>
<dbReference type="GO" id="GO:0004644">
    <property type="term" value="F:phosphoribosylglycinamide formyltransferase activity"/>
    <property type="evidence" value="ECO:0007669"/>
    <property type="project" value="UniProtKB-UniRule"/>
</dbReference>
<dbReference type="PANTHER" id="PTHR43369:SF2">
    <property type="entry name" value="PHOSPHORIBOSYLGLYCINAMIDE FORMYLTRANSFERASE"/>
    <property type="match status" value="1"/>
</dbReference>
<feature type="domain" description="Formyl transferase N-terminal" evidence="5">
    <location>
        <begin position="10"/>
        <end position="191"/>
    </location>
</feature>
<dbReference type="OrthoDB" id="9806170at2"/>
<dbReference type="EC" id="2.1.2.2" evidence="4"/>
<organism evidence="6 7">
    <name type="scientific">Thermogutta terrifontis</name>
    <dbReference type="NCBI Taxonomy" id="1331910"/>
    <lineage>
        <taxon>Bacteria</taxon>
        <taxon>Pseudomonadati</taxon>
        <taxon>Planctomycetota</taxon>
        <taxon>Planctomycetia</taxon>
        <taxon>Pirellulales</taxon>
        <taxon>Thermoguttaceae</taxon>
        <taxon>Thermogutta</taxon>
    </lineage>
</organism>
<protein>
    <recommendedName>
        <fullName evidence="4">Phosphoribosylglycinamide formyltransferase</fullName>
        <ecNumber evidence="4">2.1.2.2</ecNumber>
    </recommendedName>
</protein>
<dbReference type="NCBIfam" id="TIGR00639">
    <property type="entry name" value="PurN"/>
    <property type="match status" value="1"/>
</dbReference>
<evidence type="ECO:0000256" key="2">
    <source>
        <dbReference type="ARBA" id="ARBA00022679"/>
    </source>
</evidence>
<dbReference type="SUPFAM" id="SSF53328">
    <property type="entry name" value="Formyltransferase"/>
    <property type="match status" value="1"/>
</dbReference>
<dbReference type="Gene3D" id="3.40.50.170">
    <property type="entry name" value="Formyl transferase, N-terminal domain"/>
    <property type="match status" value="1"/>
</dbReference>
<evidence type="ECO:0000256" key="4">
    <source>
        <dbReference type="NCBIfam" id="TIGR00639"/>
    </source>
</evidence>
<dbReference type="InterPro" id="IPR036477">
    <property type="entry name" value="Formyl_transf_N_sf"/>
</dbReference>
<dbReference type="EMBL" id="CP018477">
    <property type="protein sequence ID" value="ASV76573.1"/>
    <property type="molecule type" value="Genomic_DNA"/>
</dbReference>
<comment type="pathway">
    <text evidence="1">Purine metabolism; IMP biosynthesis via de novo pathway; N(2)-formyl-N(1)-(5-phospho-D-ribosyl)glycinamide from N(1)-(5-phospho-D-ribosyl)glycinamide (10-formyl THF route): step 1/1.</text>
</comment>
<proteinExistence type="predicted"/>
<name>A0A286RKT7_9BACT</name>
<evidence type="ECO:0000313" key="7">
    <source>
        <dbReference type="Proteomes" id="UP000215086"/>
    </source>
</evidence>
<dbReference type="InterPro" id="IPR002376">
    <property type="entry name" value="Formyl_transf_N"/>
</dbReference>
<keyword evidence="3" id="KW-0658">Purine biosynthesis</keyword>
<keyword evidence="7" id="KW-1185">Reference proteome</keyword>
<reference evidence="6 7" key="1">
    <citation type="journal article" name="Front. Microbiol.">
        <title>Sugar Metabolism of the First Thermophilic Planctomycete Thermogutta terrifontis: Comparative Genomic and Transcriptomic Approaches.</title>
        <authorList>
            <person name="Elcheninov A.G."/>
            <person name="Menzel P."/>
            <person name="Gudbergsdottir S.R."/>
            <person name="Slesarev A.I."/>
            <person name="Kadnikov V.V."/>
            <person name="Krogh A."/>
            <person name="Bonch-Osmolovskaya E.A."/>
            <person name="Peng X."/>
            <person name="Kublanov I.V."/>
        </authorList>
    </citation>
    <scope>NUCLEOTIDE SEQUENCE [LARGE SCALE GENOMIC DNA]</scope>
    <source>
        <strain evidence="6 7">R1</strain>
    </source>
</reference>